<feature type="region of interest" description="Disordered" evidence="1">
    <location>
        <begin position="42"/>
        <end position="63"/>
    </location>
</feature>
<sequence>MKSSVIVSDGTSYSRFSSQRHYSSVIPTGSALKDLGPITQYQNISNHTSAHTVHRDRTSNGSR</sequence>
<reference evidence="2" key="2">
    <citation type="journal article" date="2015" name="Fish Shellfish Immunol.">
        <title>Early steps in the European eel (Anguilla anguilla)-Vibrio vulnificus interaction in the gills: Role of the RtxA13 toxin.</title>
        <authorList>
            <person name="Callol A."/>
            <person name="Pajuelo D."/>
            <person name="Ebbesson L."/>
            <person name="Teles M."/>
            <person name="MacKenzie S."/>
            <person name="Amaro C."/>
        </authorList>
    </citation>
    <scope>NUCLEOTIDE SEQUENCE</scope>
</reference>
<feature type="compositionally biased region" description="Polar residues" evidence="1">
    <location>
        <begin position="42"/>
        <end position="51"/>
    </location>
</feature>
<accession>A0A0E9XPA1</accession>
<evidence type="ECO:0000256" key="1">
    <source>
        <dbReference type="SAM" id="MobiDB-lite"/>
    </source>
</evidence>
<evidence type="ECO:0000313" key="2">
    <source>
        <dbReference type="EMBL" id="JAI04465.1"/>
    </source>
</evidence>
<feature type="compositionally biased region" description="Basic and acidic residues" evidence="1">
    <location>
        <begin position="53"/>
        <end position="63"/>
    </location>
</feature>
<dbReference type="AlphaFoldDB" id="A0A0E9XPA1"/>
<feature type="region of interest" description="Disordered" evidence="1">
    <location>
        <begin position="1"/>
        <end position="20"/>
    </location>
</feature>
<protein>
    <submittedName>
        <fullName evidence="2">Uncharacterized protein</fullName>
    </submittedName>
</protein>
<reference evidence="2" key="1">
    <citation type="submission" date="2014-11" db="EMBL/GenBank/DDBJ databases">
        <authorList>
            <person name="Amaro Gonzalez C."/>
        </authorList>
    </citation>
    <scope>NUCLEOTIDE SEQUENCE</scope>
</reference>
<proteinExistence type="predicted"/>
<organism evidence="2">
    <name type="scientific">Anguilla anguilla</name>
    <name type="common">European freshwater eel</name>
    <name type="synonym">Muraena anguilla</name>
    <dbReference type="NCBI Taxonomy" id="7936"/>
    <lineage>
        <taxon>Eukaryota</taxon>
        <taxon>Metazoa</taxon>
        <taxon>Chordata</taxon>
        <taxon>Craniata</taxon>
        <taxon>Vertebrata</taxon>
        <taxon>Euteleostomi</taxon>
        <taxon>Actinopterygii</taxon>
        <taxon>Neopterygii</taxon>
        <taxon>Teleostei</taxon>
        <taxon>Anguilliformes</taxon>
        <taxon>Anguillidae</taxon>
        <taxon>Anguilla</taxon>
    </lineage>
</organism>
<dbReference type="EMBL" id="GBXM01004113">
    <property type="protein sequence ID" value="JAI04465.1"/>
    <property type="molecule type" value="Transcribed_RNA"/>
</dbReference>
<name>A0A0E9XPA1_ANGAN</name>